<organism evidence="1 2">
    <name type="scientific">Fusarium oxysporum f. sp. rapae</name>
    <dbReference type="NCBI Taxonomy" id="485398"/>
    <lineage>
        <taxon>Eukaryota</taxon>
        <taxon>Fungi</taxon>
        <taxon>Dikarya</taxon>
        <taxon>Ascomycota</taxon>
        <taxon>Pezizomycotina</taxon>
        <taxon>Sordariomycetes</taxon>
        <taxon>Hypocreomycetidae</taxon>
        <taxon>Hypocreales</taxon>
        <taxon>Nectriaceae</taxon>
        <taxon>Fusarium</taxon>
        <taxon>Fusarium oxysporum species complex</taxon>
    </lineage>
</organism>
<dbReference type="AlphaFoldDB" id="A0A8J5PDR5"/>
<proteinExistence type="predicted"/>
<gene>
    <name evidence="1" type="ORF">Forpe1208_v000120</name>
</gene>
<accession>A0A8J5PDR5</accession>
<dbReference type="EMBL" id="JAELUQ010000001">
    <property type="protein sequence ID" value="KAG7421585.1"/>
    <property type="molecule type" value="Genomic_DNA"/>
</dbReference>
<name>A0A8J5PDR5_FUSOX</name>
<dbReference type="Proteomes" id="UP000694050">
    <property type="component" value="Unassembled WGS sequence"/>
</dbReference>
<sequence>MNFVQTWVKRLGHTKKSNILAKRSLSIADLEGPFLVQVSFCTGIARRVRLRELLADVLPAYVADLATTPRYWERLQGCDILEILRDDNFRTHYQKLDRELQAEFETLAIAVLFLLQDTGVDREGGNFVVGCISPGLAVQCFKIPIEKESFWARILADSEDVATFAYVAMRCFETDLVRCRGPTEPWLNSTALFSTAVSLSRSPSHAGNNSTANNLDSEGFRGVSYRASRITITCSSPSSKFPRRTRIGGFDEHNYSSVFEKVEQEARIQKAVEVARDQSYRSPASDG</sequence>
<reference evidence="1" key="1">
    <citation type="submission" date="2021-04" db="EMBL/GenBank/DDBJ databases">
        <title>First draft genome resource for Brassicaceae pathogens Fusarium oxysporum f. sp. raphani and Fusarium oxysporum f. sp. rapae.</title>
        <authorList>
            <person name="Asai S."/>
        </authorList>
    </citation>
    <scope>NUCLEOTIDE SEQUENCE</scope>
    <source>
        <strain evidence="1">Tf1208</strain>
    </source>
</reference>
<evidence type="ECO:0000313" key="1">
    <source>
        <dbReference type="EMBL" id="KAG7421585.1"/>
    </source>
</evidence>
<comment type="caution">
    <text evidence="1">The sequence shown here is derived from an EMBL/GenBank/DDBJ whole genome shotgun (WGS) entry which is preliminary data.</text>
</comment>
<protein>
    <submittedName>
        <fullName evidence="1">Uncharacterized protein</fullName>
    </submittedName>
</protein>
<evidence type="ECO:0000313" key="2">
    <source>
        <dbReference type="Proteomes" id="UP000694050"/>
    </source>
</evidence>